<keyword evidence="4" id="KW-1185">Reference proteome</keyword>
<comment type="caution">
    <text evidence="3">The sequence shown here is derived from an EMBL/GenBank/DDBJ whole genome shotgun (WGS) entry which is preliminary data.</text>
</comment>
<dbReference type="InterPro" id="IPR023801">
    <property type="entry name" value="His_deacetylse_dom"/>
</dbReference>
<evidence type="ECO:0000256" key="1">
    <source>
        <dbReference type="SAM" id="MobiDB-lite"/>
    </source>
</evidence>
<name>A0A427YF13_9TREE</name>
<dbReference type="Proteomes" id="UP000279259">
    <property type="component" value="Unassembled WGS sequence"/>
</dbReference>
<dbReference type="GO" id="GO:0004407">
    <property type="term" value="F:histone deacetylase activity"/>
    <property type="evidence" value="ECO:0007669"/>
    <property type="project" value="TreeGrafter"/>
</dbReference>
<dbReference type="GO" id="GO:0070210">
    <property type="term" value="C:Rpd3L-Expanded complex"/>
    <property type="evidence" value="ECO:0007669"/>
    <property type="project" value="TreeGrafter"/>
</dbReference>
<dbReference type="Gene3D" id="3.40.800.20">
    <property type="entry name" value="Histone deacetylase domain"/>
    <property type="match status" value="1"/>
</dbReference>
<feature type="region of interest" description="Disordered" evidence="1">
    <location>
        <begin position="1"/>
        <end position="22"/>
    </location>
</feature>
<sequence length="612" mass="66117">MSSSPFAPLDTSSPSSSSSNPRRVAYYYDPDVGNYVYYLGHPMKPHRIRMAHNLIVNYGLADEESFDAPESSGEGSRSLNANGGMEGVDGTPSGMEVDGMDPAEKRFEQQTLTGSRGRAMQAFRPKRATKLDMTKFHTDEYIDLLEHVNPDNAEVLTGNGTRSDNPGLTGEDCPPFEGLFEFCSISAGGSIAAAHRLNSGAADIAINWAGGLHHAKKTEASGFCYVNDIVLGILELLRIHPRVLYIDVDVHHGDGVEEAFYTTDRVMTASFHRFGEFFPGTGDVRDVGMKRGKGYAVNVPLRDGITDEAFHSIFKPVIRHIIDFYRPGAIVLQMGADSLSGDKLGGFNMTLHGHAECAKFVKSFNLPVMMLGGGGYTTKNVARAWTYETAVMCGRELSEDLPYNQYMEYYGQPQPPEYLESIKNRVLENLRNLPHAPGAQMQPIKRGVSSLLGMDEASDPEDEVEARIRKIMRKRQLNGNAGYSSGSDSDGEEPVGRQRGYVNPSGGSRGLSKRREGEDEDEDEFEDACGVMHRKGKRTFFAKGVLPRLDAVINGIGKTAPVPAGGVGAGVGANGNGNGNATTNGLPVPVMSGSGVVEGWNASRGGSPMSVV</sequence>
<proteinExistence type="predicted"/>
<accession>A0A427YF13</accession>
<dbReference type="PANTHER" id="PTHR10625:SF2">
    <property type="entry name" value="HISTONE DEACETYLASE"/>
    <property type="match status" value="1"/>
</dbReference>
<evidence type="ECO:0000313" key="4">
    <source>
        <dbReference type="Proteomes" id="UP000279259"/>
    </source>
</evidence>
<dbReference type="STRING" id="1890683.A0A427YF13"/>
<gene>
    <name evidence="3" type="ORF">EHS25_002164</name>
</gene>
<dbReference type="InterPro" id="IPR000286">
    <property type="entry name" value="HDACs"/>
</dbReference>
<dbReference type="GO" id="GO:0031507">
    <property type="term" value="P:heterochromatin formation"/>
    <property type="evidence" value="ECO:0007669"/>
    <property type="project" value="TreeGrafter"/>
</dbReference>
<dbReference type="EMBL" id="RSCD01000013">
    <property type="protein sequence ID" value="RSH89613.1"/>
    <property type="molecule type" value="Genomic_DNA"/>
</dbReference>
<evidence type="ECO:0000313" key="3">
    <source>
        <dbReference type="EMBL" id="RSH89613.1"/>
    </source>
</evidence>
<dbReference type="SUPFAM" id="SSF52768">
    <property type="entry name" value="Arginase/deacetylase"/>
    <property type="match status" value="1"/>
</dbReference>
<dbReference type="Pfam" id="PF00850">
    <property type="entry name" value="Hist_deacetyl"/>
    <property type="match status" value="1"/>
</dbReference>
<dbReference type="PRINTS" id="PR01270">
    <property type="entry name" value="HDASUPER"/>
</dbReference>
<protein>
    <recommendedName>
        <fullName evidence="2">Histone deacetylase domain-containing protein</fullName>
    </recommendedName>
</protein>
<dbReference type="AlphaFoldDB" id="A0A427YF13"/>
<dbReference type="OrthoDB" id="1918432at2759"/>
<dbReference type="InterPro" id="IPR037138">
    <property type="entry name" value="His_deacetylse_dom_sf"/>
</dbReference>
<feature type="region of interest" description="Disordered" evidence="1">
    <location>
        <begin position="65"/>
        <end position="88"/>
    </location>
</feature>
<feature type="region of interest" description="Disordered" evidence="1">
    <location>
        <begin position="478"/>
        <end position="523"/>
    </location>
</feature>
<dbReference type="PANTHER" id="PTHR10625">
    <property type="entry name" value="HISTONE DEACETYLASE HDAC1-RELATED"/>
    <property type="match status" value="1"/>
</dbReference>
<dbReference type="InterPro" id="IPR023696">
    <property type="entry name" value="Ureohydrolase_dom_sf"/>
</dbReference>
<organism evidence="3 4">
    <name type="scientific">Saitozyma podzolica</name>
    <dbReference type="NCBI Taxonomy" id="1890683"/>
    <lineage>
        <taxon>Eukaryota</taxon>
        <taxon>Fungi</taxon>
        <taxon>Dikarya</taxon>
        <taxon>Basidiomycota</taxon>
        <taxon>Agaricomycotina</taxon>
        <taxon>Tremellomycetes</taxon>
        <taxon>Tremellales</taxon>
        <taxon>Trimorphomycetaceae</taxon>
        <taxon>Saitozyma</taxon>
    </lineage>
</organism>
<feature type="domain" description="Histone deacetylase" evidence="2">
    <location>
        <begin position="121"/>
        <end position="391"/>
    </location>
</feature>
<reference evidence="3 4" key="1">
    <citation type="submission" date="2018-11" db="EMBL/GenBank/DDBJ databases">
        <title>Genome sequence of Saitozyma podzolica DSM 27192.</title>
        <authorList>
            <person name="Aliyu H."/>
            <person name="Gorte O."/>
            <person name="Ochsenreither K."/>
        </authorList>
    </citation>
    <scope>NUCLEOTIDE SEQUENCE [LARGE SCALE GENOMIC DNA]</scope>
    <source>
        <strain evidence="3 4">DSM 27192</strain>
    </source>
</reference>
<evidence type="ECO:0000259" key="2">
    <source>
        <dbReference type="Pfam" id="PF00850"/>
    </source>
</evidence>